<proteinExistence type="predicted"/>
<evidence type="ECO:0000313" key="1">
    <source>
        <dbReference type="EMBL" id="KAH7858698.1"/>
    </source>
</evidence>
<reference evidence="1 2" key="1">
    <citation type="journal article" date="2021" name="Hortic Res">
        <title>High-quality reference genome and annotation aids understanding of berry development for evergreen blueberry (Vaccinium darrowii).</title>
        <authorList>
            <person name="Yu J."/>
            <person name="Hulse-Kemp A.M."/>
            <person name="Babiker E."/>
            <person name="Staton M."/>
        </authorList>
    </citation>
    <scope>NUCLEOTIDE SEQUENCE [LARGE SCALE GENOMIC DNA]</scope>
    <source>
        <strain evidence="2">cv. NJ 8807/NJ 8810</strain>
        <tissue evidence="1">Young leaf</tissue>
    </source>
</reference>
<name>A0ACB7YZE7_9ERIC</name>
<protein>
    <submittedName>
        <fullName evidence="1">Uncharacterized protein</fullName>
    </submittedName>
</protein>
<evidence type="ECO:0000313" key="2">
    <source>
        <dbReference type="Proteomes" id="UP000828048"/>
    </source>
</evidence>
<gene>
    <name evidence="1" type="ORF">Vadar_026890</name>
</gene>
<accession>A0ACB7YZE7</accession>
<dbReference type="Proteomes" id="UP000828048">
    <property type="component" value="Chromosome 3"/>
</dbReference>
<organism evidence="1 2">
    <name type="scientific">Vaccinium darrowii</name>
    <dbReference type="NCBI Taxonomy" id="229202"/>
    <lineage>
        <taxon>Eukaryota</taxon>
        <taxon>Viridiplantae</taxon>
        <taxon>Streptophyta</taxon>
        <taxon>Embryophyta</taxon>
        <taxon>Tracheophyta</taxon>
        <taxon>Spermatophyta</taxon>
        <taxon>Magnoliopsida</taxon>
        <taxon>eudicotyledons</taxon>
        <taxon>Gunneridae</taxon>
        <taxon>Pentapetalae</taxon>
        <taxon>asterids</taxon>
        <taxon>Ericales</taxon>
        <taxon>Ericaceae</taxon>
        <taxon>Vaccinioideae</taxon>
        <taxon>Vaccinieae</taxon>
        <taxon>Vaccinium</taxon>
    </lineage>
</organism>
<keyword evidence="2" id="KW-1185">Reference proteome</keyword>
<sequence>MSVQPPVTANLPIEISSEHITTEEEDHLIRSTKKVKNDHDYSVDMAEDTPEDTPKEQADQNVKVLSFKQALTASRGKEIPFSKDVETIPLDEEIIEEEENIDDEEEIDGIPVVKIPKSLLNYGRQLWKNAIIVKPIGYPIGYKSLCTKVKSIWDLQGDFSALEIGLGFVVFKFDMSSHRRDQCSWGSKPTPPPAGEQAMEPLVTTRTPNPEEKINLGNTAQLPAYGQWTLVQRRPNTGKRFTDRNQLAQNNKAQGPNAQKQDTRGNRYYLLNWFEASTSNTKRPHPVNKNANEPKASQPTWAKVKNGNGSKHVSPTQNSPMHTNPTIITQPDPPPTTHNNSAKPNFTHITPPSPLHHPSLDTNPNHQSTNFSPKDTLQPQPNGNRDVPPPPSANLHLNQTRGRSRSTSKGHLVDSESQDGDNGPRLQCSRSPVLCGGSGKPERYSSGPDGNQETCGME</sequence>
<dbReference type="EMBL" id="CM037153">
    <property type="protein sequence ID" value="KAH7858698.1"/>
    <property type="molecule type" value="Genomic_DNA"/>
</dbReference>
<comment type="caution">
    <text evidence="1">The sequence shown here is derived from an EMBL/GenBank/DDBJ whole genome shotgun (WGS) entry which is preliminary data.</text>
</comment>